<dbReference type="Proteomes" id="UP000298663">
    <property type="component" value="Unassembled WGS sequence"/>
</dbReference>
<gene>
    <name evidence="3" type="ORF">L596_023439</name>
</gene>
<organism evidence="3 4">
    <name type="scientific">Steinernema carpocapsae</name>
    <name type="common">Entomopathogenic nematode</name>
    <dbReference type="NCBI Taxonomy" id="34508"/>
    <lineage>
        <taxon>Eukaryota</taxon>
        <taxon>Metazoa</taxon>
        <taxon>Ecdysozoa</taxon>
        <taxon>Nematoda</taxon>
        <taxon>Chromadorea</taxon>
        <taxon>Rhabditida</taxon>
        <taxon>Tylenchina</taxon>
        <taxon>Panagrolaimomorpha</taxon>
        <taxon>Strongyloidoidea</taxon>
        <taxon>Steinernematidae</taxon>
        <taxon>Steinernema</taxon>
    </lineage>
</organism>
<evidence type="ECO:0000259" key="2">
    <source>
        <dbReference type="Pfam" id="PF12714"/>
    </source>
</evidence>
<dbReference type="InterPro" id="IPR025615">
    <property type="entry name" value="TILa_dom"/>
</dbReference>
<sequence length="167" mass="18650">MAKLAVLLTIGFLAASILGEDNCTEIGDGQIWYSDNCTQKHLCLNGKQYTNPMECEVNTHCEKQGNDESCACDEGFVFDSNVGGCVDARAPDTEENRCRDIDGNVFSPGKRYVIENCQYQKICVNKKIYVMCYQCPQNSVCKDINGRSECVCEGKFHWDAKKNNCLA</sequence>
<reference evidence="3 4" key="2">
    <citation type="journal article" date="2019" name="G3 (Bethesda)">
        <title>Hybrid Assembly of the Genome of the Entomopathogenic Nematode Steinernema carpocapsae Identifies the X-Chromosome.</title>
        <authorList>
            <person name="Serra L."/>
            <person name="Macchietto M."/>
            <person name="Macias-Munoz A."/>
            <person name="McGill C.J."/>
            <person name="Rodriguez I.M."/>
            <person name="Rodriguez B."/>
            <person name="Murad R."/>
            <person name="Mortazavi A."/>
        </authorList>
    </citation>
    <scope>NUCLEOTIDE SEQUENCE [LARGE SCALE GENOMIC DNA]</scope>
    <source>
        <strain evidence="3 4">ALL</strain>
    </source>
</reference>
<feature type="chain" id="PRO_5020637239" description="TILa domain-containing protein" evidence="1">
    <location>
        <begin position="20"/>
        <end position="167"/>
    </location>
</feature>
<name>A0A4U5MDM8_STECR</name>
<keyword evidence="1" id="KW-0732">Signal</keyword>
<comment type="caution">
    <text evidence="3">The sequence shown here is derived from an EMBL/GenBank/DDBJ whole genome shotgun (WGS) entry which is preliminary data.</text>
</comment>
<keyword evidence="4" id="KW-1185">Reference proteome</keyword>
<evidence type="ECO:0000313" key="4">
    <source>
        <dbReference type="Proteomes" id="UP000298663"/>
    </source>
</evidence>
<feature type="domain" description="TILa" evidence="2">
    <location>
        <begin position="98"/>
        <end position="151"/>
    </location>
</feature>
<evidence type="ECO:0000313" key="3">
    <source>
        <dbReference type="EMBL" id="TKR67260.1"/>
    </source>
</evidence>
<evidence type="ECO:0000256" key="1">
    <source>
        <dbReference type="SAM" id="SignalP"/>
    </source>
</evidence>
<dbReference type="AlphaFoldDB" id="A0A4U5MDM8"/>
<reference evidence="3 4" key="1">
    <citation type="journal article" date="2015" name="Genome Biol.">
        <title>Comparative genomics of Steinernema reveals deeply conserved gene regulatory networks.</title>
        <authorList>
            <person name="Dillman A.R."/>
            <person name="Macchietto M."/>
            <person name="Porter C.F."/>
            <person name="Rogers A."/>
            <person name="Williams B."/>
            <person name="Antoshechkin I."/>
            <person name="Lee M.M."/>
            <person name="Goodwin Z."/>
            <person name="Lu X."/>
            <person name="Lewis E.E."/>
            <person name="Goodrich-Blair H."/>
            <person name="Stock S.P."/>
            <person name="Adams B.J."/>
            <person name="Sternberg P.W."/>
            <person name="Mortazavi A."/>
        </authorList>
    </citation>
    <scope>NUCLEOTIDE SEQUENCE [LARGE SCALE GENOMIC DNA]</scope>
    <source>
        <strain evidence="3 4">ALL</strain>
    </source>
</reference>
<dbReference type="OrthoDB" id="10423600at2759"/>
<proteinExistence type="predicted"/>
<dbReference type="Pfam" id="PF12714">
    <property type="entry name" value="TILa"/>
    <property type="match status" value="1"/>
</dbReference>
<dbReference type="EMBL" id="AZBU02000008">
    <property type="protein sequence ID" value="TKR67260.1"/>
    <property type="molecule type" value="Genomic_DNA"/>
</dbReference>
<feature type="signal peptide" evidence="1">
    <location>
        <begin position="1"/>
        <end position="19"/>
    </location>
</feature>
<protein>
    <recommendedName>
        <fullName evidence="2">TILa domain-containing protein</fullName>
    </recommendedName>
</protein>
<accession>A0A4U5MDM8</accession>